<proteinExistence type="predicted"/>
<accession>A0A0A9H6J5</accession>
<feature type="compositionally biased region" description="Low complexity" evidence="1">
    <location>
        <begin position="11"/>
        <end position="23"/>
    </location>
</feature>
<reference evidence="2" key="2">
    <citation type="journal article" date="2015" name="Data Brief">
        <title>Shoot transcriptome of the giant reed, Arundo donax.</title>
        <authorList>
            <person name="Barrero R.A."/>
            <person name="Guerrero F.D."/>
            <person name="Moolhuijzen P."/>
            <person name="Goolsby J.A."/>
            <person name="Tidwell J."/>
            <person name="Bellgard S.E."/>
            <person name="Bellgard M.I."/>
        </authorList>
    </citation>
    <scope>NUCLEOTIDE SEQUENCE</scope>
    <source>
        <tissue evidence="2">Shoot tissue taken approximately 20 cm above the soil surface</tissue>
    </source>
</reference>
<dbReference type="AlphaFoldDB" id="A0A0A9H6J5"/>
<evidence type="ECO:0000256" key="1">
    <source>
        <dbReference type="SAM" id="MobiDB-lite"/>
    </source>
</evidence>
<sequence length="49" mass="5328">MVTDTPHSDGQQRSSTLQLTSSLPHPNPSANCRCIFLEALLPSSHSDHL</sequence>
<organism evidence="2">
    <name type="scientific">Arundo donax</name>
    <name type="common">Giant reed</name>
    <name type="synonym">Donax arundinaceus</name>
    <dbReference type="NCBI Taxonomy" id="35708"/>
    <lineage>
        <taxon>Eukaryota</taxon>
        <taxon>Viridiplantae</taxon>
        <taxon>Streptophyta</taxon>
        <taxon>Embryophyta</taxon>
        <taxon>Tracheophyta</taxon>
        <taxon>Spermatophyta</taxon>
        <taxon>Magnoliopsida</taxon>
        <taxon>Liliopsida</taxon>
        <taxon>Poales</taxon>
        <taxon>Poaceae</taxon>
        <taxon>PACMAD clade</taxon>
        <taxon>Arundinoideae</taxon>
        <taxon>Arundineae</taxon>
        <taxon>Arundo</taxon>
    </lineage>
</organism>
<dbReference type="EMBL" id="GBRH01169398">
    <property type="protein sequence ID" value="JAE28498.1"/>
    <property type="molecule type" value="Transcribed_RNA"/>
</dbReference>
<name>A0A0A9H6J5_ARUDO</name>
<evidence type="ECO:0000313" key="2">
    <source>
        <dbReference type="EMBL" id="JAE28498.1"/>
    </source>
</evidence>
<reference evidence="2" key="1">
    <citation type="submission" date="2014-09" db="EMBL/GenBank/DDBJ databases">
        <authorList>
            <person name="Magalhaes I.L.F."/>
            <person name="Oliveira U."/>
            <person name="Santos F.R."/>
            <person name="Vidigal T.H.D.A."/>
            <person name="Brescovit A.D."/>
            <person name="Santos A.J."/>
        </authorList>
    </citation>
    <scope>NUCLEOTIDE SEQUENCE</scope>
    <source>
        <tissue evidence="2">Shoot tissue taken approximately 20 cm above the soil surface</tissue>
    </source>
</reference>
<protein>
    <submittedName>
        <fullName evidence="2">Uncharacterized protein</fullName>
    </submittedName>
</protein>
<feature type="region of interest" description="Disordered" evidence="1">
    <location>
        <begin position="1"/>
        <end position="25"/>
    </location>
</feature>